<dbReference type="InterPro" id="IPR003591">
    <property type="entry name" value="Leu-rich_rpt_typical-subtyp"/>
</dbReference>
<dbReference type="AlphaFoldDB" id="A0AA47M3L6"/>
<evidence type="ECO:0000256" key="3">
    <source>
        <dbReference type="ARBA" id="ARBA00022737"/>
    </source>
</evidence>
<keyword evidence="1" id="KW-0433">Leucine-rich repeat</keyword>
<dbReference type="PANTHER" id="PTHR24369:SF213">
    <property type="entry name" value="INSULIN LIKE GROWTH FACTOR BINDING PROTEIN ACID LABILE SUBUNIT"/>
    <property type="match status" value="1"/>
</dbReference>
<dbReference type="PANTHER" id="PTHR24369">
    <property type="entry name" value="ANTIGEN BSP, PUTATIVE-RELATED"/>
    <property type="match status" value="1"/>
</dbReference>
<dbReference type="InterPro" id="IPR000372">
    <property type="entry name" value="LRRNT"/>
</dbReference>
<dbReference type="SMART" id="SM00369">
    <property type="entry name" value="LRR_TYP"/>
    <property type="match status" value="6"/>
</dbReference>
<dbReference type="InterPro" id="IPR036179">
    <property type="entry name" value="Ig-like_dom_sf"/>
</dbReference>
<gene>
    <name evidence="6" type="primary">Amigo2_0</name>
    <name evidence="6" type="ORF">N1851_031613</name>
</gene>
<dbReference type="InterPro" id="IPR032675">
    <property type="entry name" value="LRR_dom_sf"/>
</dbReference>
<proteinExistence type="predicted"/>
<feature type="transmembrane region" description="Helical" evidence="4">
    <location>
        <begin position="444"/>
        <end position="464"/>
    </location>
</feature>
<keyword evidence="4" id="KW-1133">Transmembrane helix</keyword>
<dbReference type="Pfam" id="PF13855">
    <property type="entry name" value="LRR_8"/>
    <property type="match status" value="1"/>
</dbReference>
<evidence type="ECO:0000259" key="5">
    <source>
        <dbReference type="SMART" id="SM00013"/>
    </source>
</evidence>
<dbReference type="PROSITE" id="PS51450">
    <property type="entry name" value="LRR"/>
    <property type="match status" value="1"/>
</dbReference>
<protein>
    <submittedName>
        <fullName evidence="6">Amphoterin-induced protein 2</fullName>
    </submittedName>
</protein>
<keyword evidence="7" id="KW-1185">Reference proteome</keyword>
<keyword evidence="4" id="KW-0812">Transmembrane</keyword>
<feature type="domain" description="LRRNT" evidence="5">
    <location>
        <begin position="72"/>
        <end position="104"/>
    </location>
</feature>
<name>A0AA47M3L6_MERPO</name>
<keyword evidence="3" id="KW-0677">Repeat</keyword>
<evidence type="ECO:0000313" key="6">
    <source>
        <dbReference type="EMBL" id="KAK0133020.1"/>
    </source>
</evidence>
<reference evidence="6" key="1">
    <citation type="journal article" date="2023" name="Front. Mar. Sci.">
        <title>A new Merluccius polli reference genome to investigate the effects of global change in West African waters.</title>
        <authorList>
            <person name="Mateo J.L."/>
            <person name="Blanco-Fernandez C."/>
            <person name="Garcia-Vazquez E."/>
            <person name="Machado-Schiaffino G."/>
        </authorList>
    </citation>
    <scope>NUCLEOTIDE SEQUENCE</scope>
    <source>
        <strain evidence="6">C29</strain>
        <tissue evidence="6">Fin</tissue>
    </source>
</reference>
<dbReference type="InterPro" id="IPR001611">
    <property type="entry name" value="Leu-rich_rpt"/>
</dbReference>
<evidence type="ECO:0000256" key="1">
    <source>
        <dbReference type="ARBA" id="ARBA00022614"/>
    </source>
</evidence>
<dbReference type="Gene3D" id="3.80.10.10">
    <property type="entry name" value="Ribonuclease Inhibitor"/>
    <property type="match status" value="1"/>
</dbReference>
<accession>A0AA47M3L6</accession>
<evidence type="ECO:0000256" key="2">
    <source>
        <dbReference type="ARBA" id="ARBA00022729"/>
    </source>
</evidence>
<dbReference type="Proteomes" id="UP001174136">
    <property type="component" value="Unassembled WGS sequence"/>
</dbReference>
<keyword evidence="2" id="KW-0732">Signal</keyword>
<dbReference type="SUPFAM" id="SSF52058">
    <property type="entry name" value="L domain-like"/>
    <property type="match status" value="1"/>
</dbReference>
<dbReference type="EMBL" id="JAOPHQ010006033">
    <property type="protein sequence ID" value="KAK0133020.1"/>
    <property type="molecule type" value="Genomic_DNA"/>
</dbReference>
<keyword evidence="4" id="KW-0472">Membrane</keyword>
<dbReference type="SMART" id="SM00013">
    <property type="entry name" value="LRRNT"/>
    <property type="match status" value="1"/>
</dbReference>
<comment type="caution">
    <text evidence="6">The sequence shown here is derived from an EMBL/GenBank/DDBJ whole genome shotgun (WGS) entry which is preliminary data.</text>
</comment>
<evidence type="ECO:0000256" key="4">
    <source>
        <dbReference type="SAM" id="Phobius"/>
    </source>
</evidence>
<evidence type="ECO:0000313" key="7">
    <source>
        <dbReference type="Proteomes" id="UP001174136"/>
    </source>
</evidence>
<sequence length="567" mass="59399">MWTWHVEVEDNGFNGCFVKGNHYPDIIILDRVITTGSPIRHNQGTSASSSSSWVVAFLLPLLWFSRPAGAHACPHVCLCASDVISCSGGNLSQWPRDVPPYTTHLDLSHNLLASLPANWSAPRTLRRLASLLLSRNAIAAVEADAFALTPHLVHLDLSSNRLAALEASAFASGALARLEVLLLFGNRIAAVEPGAWAGLRSLRRLYLSGNRLTSFPLELFEGQARPGNLSLVDLSSNALTRLPVQSLLSLGERQQGGLYLQGNPLVCDCALLALLQFWCWRRYRPLVDFRAEYPCGLNGDGERGGGAGGEGTCTDLQPNTQESYDGGGLAPPLPENQTVFWLTPGEVLNSSSAAAGVGDHGNDSLRRLCVLPGGALEIRGALAADSGVYTCVAARGHLPDPGGRGRGGGEVSILVGNESGGGGGAGGADGGGAGGRGAEHFNTAFTTLASCVVSIVLVLLYLYLTPCRCRGDRGRGGGERGCGGRAILLCSDPREVDSGERRSNGKRVAFLEPQTAEVDSDRAGGAKTPRVEPATGVTVGTAMEGILKNGSRTVVGRSPTDSGDHVV</sequence>
<dbReference type="SUPFAM" id="SSF48726">
    <property type="entry name" value="Immunoglobulin"/>
    <property type="match status" value="1"/>
</dbReference>
<organism evidence="6 7">
    <name type="scientific">Merluccius polli</name>
    <name type="common">Benguela hake</name>
    <name type="synonym">Merluccius cadenati</name>
    <dbReference type="NCBI Taxonomy" id="89951"/>
    <lineage>
        <taxon>Eukaryota</taxon>
        <taxon>Metazoa</taxon>
        <taxon>Chordata</taxon>
        <taxon>Craniata</taxon>
        <taxon>Vertebrata</taxon>
        <taxon>Euteleostomi</taxon>
        <taxon>Actinopterygii</taxon>
        <taxon>Neopterygii</taxon>
        <taxon>Teleostei</taxon>
        <taxon>Neoteleostei</taxon>
        <taxon>Acanthomorphata</taxon>
        <taxon>Zeiogadaria</taxon>
        <taxon>Gadariae</taxon>
        <taxon>Gadiformes</taxon>
        <taxon>Gadoidei</taxon>
        <taxon>Merlucciidae</taxon>
        <taxon>Merluccius</taxon>
    </lineage>
</organism>
<dbReference type="InterPro" id="IPR050541">
    <property type="entry name" value="LRR_TM_domain-containing"/>
</dbReference>
<dbReference type="GO" id="GO:0005886">
    <property type="term" value="C:plasma membrane"/>
    <property type="evidence" value="ECO:0007669"/>
    <property type="project" value="TreeGrafter"/>
</dbReference>